<evidence type="ECO:0000256" key="1">
    <source>
        <dbReference type="SAM" id="Phobius"/>
    </source>
</evidence>
<dbReference type="EMBL" id="BJUJ01000067">
    <property type="protein sequence ID" value="GEK44946.1"/>
    <property type="molecule type" value="Genomic_DNA"/>
</dbReference>
<feature type="transmembrane region" description="Helical" evidence="1">
    <location>
        <begin position="82"/>
        <end position="100"/>
    </location>
</feature>
<keyword evidence="1" id="KW-1133">Transmembrane helix</keyword>
<name>A0AAV3WHD1_ACIJO</name>
<evidence type="ECO:0008006" key="4">
    <source>
        <dbReference type="Google" id="ProtNLM"/>
    </source>
</evidence>
<dbReference type="NCBIfam" id="NF040662">
    <property type="entry name" value="attach_TipJ_rel"/>
    <property type="match status" value="1"/>
</dbReference>
<dbReference type="Proteomes" id="UP000321274">
    <property type="component" value="Unassembled WGS sequence"/>
</dbReference>
<evidence type="ECO:0000313" key="2">
    <source>
        <dbReference type="EMBL" id="GEK44946.1"/>
    </source>
</evidence>
<gene>
    <name evidence="2" type="ORF">AJO04nite_22040</name>
</gene>
<reference evidence="2 3" key="1">
    <citation type="submission" date="2019-07" db="EMBL/GenBank/DDBJ databases">
        <title>Whole genome shotgun sequence of Acinetobacter johnsonii NBRC 102197.</title>
        <authorList>
            <person name="Hosoyama A."/>
            <person name="Uohara A."/>
            <person name="Ohji S."/>
            <person name="Ichikawa N."/>
        </authorList>
    </citation>
    <scope>NUCLEOTIDE SEQUENCE [LARGE SCALE GENOMIC DNA]</scope>
    <source>
        <strain evidence="2 3">NBRC 102197</strain>
    </source>
</reference>
<evidence type="ECO:0000313" key="3">
    <source>
        <dbReference type="Proteomes" id="UP000321274"/>
    </source>
</evidence>
<keyword evidence="1" id="KW-0472">Membrane</keyword>
<sequence length="956" mass="106941">MKKTVIICRDPYDQTTWTTEQVDDVCAYLKQQFEVFPEFAKIYHGTVAESHDVTPKSKVDIEHLRQLEGTFYVVIYPAWIQYIYYAVVAIMAAFSVYSILTMPKPQAQTVGSSNNELQGRSNKARLKGRIPDIYGKLRAYPDLAAVTYNYYNQNGDEIEECLMCLGRGHYQIHDVRDADTAAEGVAGMSVSIYDPDTSIIGEETIYRTGSTFTELPMLVSKSASINGQSLVEPSNTVISEDTRVYFMTGGIIKAEGDAINFTNFFKVGDGIEITGAEYGLANETFGGVFTANSNNTLSVTLDLDLENVDSFKTLSLVGALFSYEVTSVDPETAEEIITTYNSDLSGEYEVESASKTQTGANFTYVFTISNPKQVNYNWNHITSNSFTATATLKNSVLGVTLDDTYSISAIQANQITLANVSIINSDWDNLDALYGGSTRGLSVPVTLDVVESRWVGWFEVDFEEIEQITLNFNFPQGAYSVGTNGKTYEDAGICNFEYQAMLNGNPTGAIYSSRIVKWAKIKNSFGFTHVIQTDPTVFSDGVRFRMSKESVHISSKTQRVNELKIKDVYVGRQLDKTIYSGVTMLRTRQVATSGALSMKERKLNCLVTRKLPVDGVGVLTATRDAGQVLINMALDAYIGRRTLSEVDVEQIKAETNKVKTYFGSSAPAEFSYTFDDAELSFEEQAGMVASACFSECYRYGNKLRMRFEQPQETSVLLFNHRNKVPQSEKRTYTFGIQKDYDGIKLEYTDPDDDERVNYYLSYNSATGEVTEDSSATNPLEITTSGIRNVAVAKTRAWREWNKLQYQRVSVDFDALDESELLMRNDRVLVADNTVISTQDGEVVGQNGFTLTLSQNVEFKDGVDYYCFLQLSDGSTQSILCHPGEMTNEIILTESPRLPLVIDPDRYVKTLYTVVESSEAAKQAFMLTEMSPNDQMTNKLTCINYDARYYEKDHSYI</sequence>
<comment type="caution">
    <text evidence="2">The sequence shown here is derived from an EMBL/GenBank/DDBJ whole genome shotgun (WGS) entry which is preliminary data.</text>
</comment>
<dbReference type="RefSeq" id="WP_114836935.1">
    <property type="nucleotide sequence ID" value="NZ_BJUJ01000067.1"/>
</dbReference>
<organism evidence="2 3">
    <name type="scientific">Acinetobacter johnsonii</name>
    <dbReference type="NCBI Taxonomy" id="40214"/>
    <lineage>
        <taxon>Bacteria</taxon>
        <taxon>Pseudomonadati</taxon>
        <taxon>Pseudomonadota</taxon>
        <taxon>Gammaproteobacteria</taxon>
        <taxon>Moraxellales</taxon>
        <taxon>Moraxellaceae</taxon>
        <taxon>Acinetobacter</taxon>
    </lineage>
</organism>
<proteinExistence type="predicted"/>
<keyword evidence="1" id="KW-0812">Transmembrane</keyword>
<dbReference type="AlphaFoldDB" id="A0AAV3WHD1"/>
<protein>
    <recommendedName>
        <fullName evidence="4">Bacteriophage protein</fullName>
    </recommendedName>
</protein>
<accession>A0AAV3WHD1</accession>